<dbReference type="PANTHER" id="PTHR43501:SF1">
    <property type="entry name" value="CYTOSOL NON-SPECIFIC DIPEPTIDASE"/>
    <property type="match status" value="1"/>
</dbReference>
<dbReference type="PANTHER" id="PTHR43501">
    <property type="entry name" value="CYTOSOL NON-SPECIFIC DIPEPTIDASE"/>
    <property type="match status" value="1"/>
</dbReference>
<dbReference type="AlphaFoldDB" id="X1GRI3"/>
<proteinExistence type="predicted"/>
<dbReference type="Gene3D" id="3.40.630.10">
    <property type="entry name" value="Zn peptidases"/>
    <property type="match status" value="1"/>
</dbReference>
<dbReference type="EMBL" id="BARU01005386">
    <property type="protein sequence ID" value="GAH35623.1"/>
    <property type="molecule type" value="Genomic_DNA"/>
</dbReference>
<dbReference type="FunFam" id="3.40.630.10:FF:000018">
    <property type="entry name" value="Aminoacyl-histidine dipeptidase PepD"/>
    <property type="match status" value="1"/>
</dbReference>
<dbReference type="GO" id="GO:0005829">
    <property type="term" value="C:cytosol"/>
    <property type="evidence" value="ECO:0007669"/>
    <property type="project" value="TreeGrafter"/>
</dbReference>
<gene>
    <name evidence="1" type="ORF">S03H2_10477</name>
</gene>
<protein>
    <recommendedName>
        <fullName evidence="2">Peptidase M20 dimerisation domain-containing protein</fullName>
    </recommendedName>
</protein>
<sequence length="271" mass="30014">HSGIDIDQGRGNAVKLLARMLWQAMNEYQFGLVRMEGGNKRNAIAREAWADLLLDPAQSQGLSSFFQKAFDKIQFEYKAVEKDASFSFEKSDKQKEDPLTPESQKDLINLIFTLPHGVIAMHPEMENLVETSSNLAIINTHKDKAQIICSSRSSVASALEAVRNSIAASGEFVGAKVAQPEGYPAWTPNLQSPLLKTLKEVYKKMFQKEPEVGAIHAGLECGIIGEKFPGMDMISFGPTIEHPHSPEERVHTGSVEKFWKFLTGLLADLAK</sequence>
<dbReference type="PRINTS" id="PR00934">
    <property type="entry name" value="XHISDIPTASE"/>
</dbReference>
<accession>X1GRI3</accession>
<dbReference type="InterPro" id="IPR001160">
    <property type="entry name" value="Peptidase_M20C"/>
</dbReference>
<organism evidence="1">
    <name type="scientific">marine sediment metagenome</name>
    <dbReference type="NCBI Taxonomy" id="412755"/>
    <lineage>
        <taxon>unclassified sequences</taxon>
        <taxon>metagenomes</taxon>
        <taxon>ecological metagenomes</taxon>
    </lineage>
</organism>
<dbReference type="GO" id="GO:0006508">
    <property type="term" value="P:proteolysis"/>
    <property type="evidence" value="ECO:0007669"/>
    <property type="project" value="InterPro"/>
</dbReference>
<dbReference type="SUPFAM" id="SSF53187">
    <property type="entry name" value="Zn-dependent exopeptidases"/>
    <property type="match status" value="1"/>
</dbReference>
<evidence type="ECO:0000313" key="1">
    <source>
        <dbReference type="EMBL" id="GAH35623.1"/>
    </source>
</evidence>
<evidence type="ECO:0008006" key="2">
    <source>
        <dbReference type="Google" id="ProtNLM"/>
    </source>
</evidence>
<feature type="non-terminal residue" evidence="1">
    <location>
        <position position="1"/>
    </location>
</feature>
<dbReference type="GO" id="GO:0070573">
    <property type="term" value="F:metallodipeptidase activity"/>
    <property type="evidence" value="ECO:0007669"/>
    <property type="project" value="TreeGrafter"/>
</dbReference>
<reference evidence="1" key="1">
    <citation type="journal article" date="2014" name="Front. Microbiol.">
        <title>High frequency of phylogenetically diverse reductive dehalogenase-homologous genes in deep subseafloor sedimentary metagenomes.</title>
        <authorList>
            <person name="Kawai M."/>
            <person name="Futagami T."/>
            <person name="Toyoda A."/>
            <person name="Takaki Y."/>
            <person name="Nishi S."/>
            <person name="Hori S."/>
            <person name="Arai W."/>
            <person name="Tsubouchi T."/>
            <person name="Morono Y."/>
            <person name="Uchiyama I."/>
            <person name="Ito T."/>
            <person name="Fujiyama A."/>
            <person name="Inagaki F."/>
            <person name="Takami H."/>
        </authorList>
    </citation>
    <scope>NUCLEOTIDE SEQUENCE</scope>
    <source>
        <strain evidence="1">Expedition CK06-06</strain>
    </source>
</reference>
<dbReference type="InterPro" id="IPR002933">
    <property type="entry name" value="Peptidase_M20"/>
</dbReference>
<comment type="caution">
    <text evidence="1">The sequence shown here is derived from an EMBL/GenBank/DDBJ whole genome shotgun (WGS) entry which is preliminary data.</text>
</comment>
<dbReference type="Pfam" id="PF01546">
    <property type="entry name" value="Peptidase_M20"/>
    <property type="match status" value="1"/>
</dbReference>
<name>X1GRI3_9ZZZZ</name>